<feature type="transmembrane region" description="Helical" evidence="1">
    <location>
        <begin position="59"/>
        <end position="82"/>
    </location>
</feature>
<dbReference type="AlphaFoldDB" id="A0AA36FK24"/>
<keyword evidence="1" id="KW-1133">Transmembrane helix</keyword>
<evidence type="ECO:0000313" key="3">
    <source>
        <dbReference type="Proteomes" id="UP001162480"/>
    </source>
</evidence>
<proteinExistence type="predicted"/>
<protein>
    <submittedName>
        <fullName evidence="2">Uncharacterized protein</fullName>
    </submittedName>
</protein>
<name>A0AA36FK24_OCTVU</name>
<reference evidence="2" key="1">
    <citation type="submission" date="2023-08" db="EMBL/GenBank/DDBJ databases">
        <authorList>
            <person name="Alioto T."/>
            <person name="Alioto T."/>
            <person name="Gomez Garrido J."/>
        </authorList>
    </citation>
    <scope>NUCLEOTIDE SEQUENCE</scope>
</reference>
<gene>
    <name evidence="2" type="ORF">OCTVUL_1B031216</name>
</gene>
<accession>A0AA36FK24</accession>
<evidence type="ECO:0000256" key="1">
    <source>
        <dbReference type="SAM" id="Phobius"/>
    </source>
</evidence>
<feature type="transmembrane region" description="Helical" evidence="1">
    <location>
        <begin position="130"/>
        <end position="149"/>
    </location>
</feature>
<sequence length="177" mass="19791">MSYAAGLQITGLVTHNWCRTSLSQMGLFQPATYIPASVMFDDPEDVCIRVWALQPAWLYVVRVFIFLATVQSIIATVVIFAYTCMSQLNGQRNILLFIIIDNLVIVSLNSIGCIVFVLELPGSQHYSWSYIEILCASGLSIFASFLTVMELKSPYRNVLSNLDTGRSVFVALIEKLH</sequence>
<dbReference type="EMBL" id="OX597837">
    <property type="protein sequence ID" value="CAI9739879.1"/>
    <property type="molecule type" value="Genomic_DNA"/>
</dbReference>
<organism evidence="2 3">
    <name type="scientific">Octopus vulgaris</name>
    <name type="common">Common octopus</name>
    <dbReference type="NCBI Taxonomy" id="6645"/>
    <lineage>
        <taxon>Eukaryota</taxon>
        <taxon>Metazoa</taxon>
        <taxon>Spiralia</taxon>
        <taxon>Lophotrochozoa</taxon>
        <taxon>Mollusca</taxon>
        <taxon>Cephalopoda</taxon>
        <taxon>Coleoidea</taxon>
        <taxon>Octopodiformes</taxon>
        <taxon>Octopoda</taxon>
        <taxon>Incirrata</taxon>
        <taxon>Octopodidae</taxon>
        <taxon>Octopus</taxon>
    </lineage>
</organism>
<dbReference type="Proteomes" id="UP001162480">
    <property type="component" value="Chromosome 24"/>
</dbReference>
<feature type="transmembrane region" description="Helical" evidence="1">
    <location>
        <begin position="94"/>
        <end position="118"/>
    </location>
</feature>
<keyword evidence="3" id="KW-1185">Reference proteome</keyword>
<evidence type="ECO:0000313" key="2">
    <source>
        <dbReference type="EMBL" id="CAI9739879.1"/>
    </source>
</evidence>
<keyword evidence="1" id="KW-0472">Membrane</keyword>
<keyword evidence="1" id="KW-0812">Transmembrane</keyword>